<proteinExistence type="predicted"/>
<sequence>MSKGETEETCSGLIYFIWRRSDSRHLFMDDKCRKLLVCFFLVLGIQMIFVFAMVICVLDISLLYCHHQHDYSI</sequence>
<protein>
    <submittedName>
        <fullName evidence="2">Uncharacterized protein</fullName>
    </submittedName>
</protein>
<keyword evidence="1" id="KW-1133">Transmembrane helix</keyword>
<accession>A0AAP0JNY4</accession>
<evidence type="ECO:0000313" key="2">
    <source>
        <dbReference type="EMBL" id="KAK9137339.1"/>
    </source>
</evidence>
<evidence type="ECO:0000256" key="1">
    <source>
        <dbReference type="SAM" id="Phobius"/>
    </source>
</evidence>
<dbReference type="EMBL" id="JBBNAE010000003">
    <property type="protein sequence ID" value="KAK9137339.1"/>
    <property type="molecule type" value="Genomic_DNA"/>
</dbReference>
<dbReference type="Proteomes" id="UP001417504">
    <property type="component" value="Unassembled WGS sequence"/>
</dbReference>
<name>A0AAP0JNY4_9MAGN</name>
<keyword evidence="1" id="KW-0472">Membrane</keyword>
<organism evidence="2 3">
    <name type="scientific">Stephania japonica</name>
    <dbReference type="NCBI Taxonomy" id="461633"/>
    <lineage>
        <taxon>Eukaryota</taxon>
        <taxon>Viridiplantae</taxon>
        <taxon>Streptophyta</taxon>
        <taxon>Embryophyta</taxon>
        <taxon>Tracheophyta</taxon>
        <taxon>Spermatophyta</taxon>
        <taxon>Magnoliopsida</taxon>
        <taxon>Ranunculales</taxon>
        <taxon>Menispermaceae</taxon>
        <taxon>Menispermoideae</taxon>
        <taxon>Cissampelideae</taxon>
        <taxon>Stephania</taxon>
    </lineage>
</organism>
<gene>
    <name evidence="2" type="ORF">Sjap_007933</name>
</gene>
<keyword evidence="1" id="KW-0812">Transmembrane</keyword>
<keyword evidence="3" id="KW-1185">Reference proteome</keyword>
<evidence type="ECO:0000313" key="3">
    <source>
        <dbReference type="Proteomes" id="UP001417504"/>
    </source>
</evidence>
<comment type="caution">
    <text evidence="2">The sequence shown here is derived from an EMBL/GenBank/DDBJ whole genome shotgun (WGS) entry which is preliminary data.</text>
</comment>
<dbReference type="AlphaFoldDB" id="A0AAP0JNY4"/>
<feature type="transmembrane region" description="Helical" evidence="1">
    <location>
        <begin position="35"/>
        <end position="64"/>
    </location>
</feature>
<reference evidence="2 3" key="1">
    <citation type="submission" date="2024-01" db="EMBL/GenBank/DDBJ databases">
        <title>Genome assemblies of Stephania.</title>
        <authorList>
            <person name="Yang L."/>
        </authorList>
    </citation>
    <scope>NUCLEOTIDE SEQUENCE [LARGE SCALE GENOMIC DNA]</scope>
    <source>
        <strain evidence="2">QJT</strain>
        <tissue evidence="2">Leaf</tissue>
    </source>
</reference>